<dbReference type="GO" id="GO:0015986">
    <property type="term" value="P:proton motive force-driven ATP synthesis"/>
    <property type="evidence" value="ECO:0007669"/>
    <property type="project" value="InterPro"/>
</dbReference>
<accession>Q8W909</accession>
<keyword evidence="10 13" id="KW-0472">Membrane</keyword>
<feature type="transmembrane region" description="Helical" evidence="13">
    <location>
        <begin position="6"/>
        <end position="27"/>
    </location>
</feature>
<dbReference type="InterPro" id="IPR001421">
    <property type="entry name" value="ATP8_metazoa"/>
</dbReference>
<keyword evidence="9 11" id="KW-0496">Mitochondrion</keyword>
<evidence type="ECO:0000256" key="7">
    <source>
        <dbReference type="ARBA" id="ARBA00022989"/>
    </source>
</evidence>
<keyword evidence="8 11" id="KW-0406">Ion transport</keyword>
<dbReference type="GO" id="GO:0045259">
    <property type="term" value="C:proton-transporting ATP synthase complex"/>
    <property type="evidence" value="ECO:0007669"/>
    <property type="project" value="UniProtKB-KW"/>
</dbReference>
<evidence type="ECO:0000256" key="13">
    <source>
        <dbReference type="SAM" id="Phobius"/>
    </source>
</evidence>
<feature type="region of interest" description="Disordered" evidence="12">
    <location>
        <begin position="34"/>
        <end position="57"/>
    </location>
</feature>
<comment type="similarity">
    <text evidence="2 11">Belongs to the ATPase protein 8 family.</text>
</comment>
<evidence type="ECO:0000256" key="8">
    <source>
        <dbReference type="ARBA" id="ARBA00023065"/>
    </source>
</evidence>
<sequence length="57" mass="6657">MPQLDFSWWLVNFLLIWVAVVITFIVISSNISLQNDSTPSNENQSLQKITTEWQWSS</sequence>
<evidence type="ECO:0000313" key="15">
    <source>
        <dbReference type="EMBL" id="AAG47337.1"/>
    </source>
</evidence>
<evidence type="ECO:0000313" key="14">
    <source>
        <dbReference type="EMBL" id="AAG47335.1"/>
    </source>
</evidence>
<keyword evidence="5 11" id="KW-0812">Transmembrane</keyword>
<evidence type="ECO:0000256" key="3">
    <source>
        <dbReference type="ARBA" id="ARBA00022448"/>
    </source>
</evidence>
<evidence type="ECO:0000256" key="11">
    <source>
        <dbReference type="RuleBase" id="RU003661"/>
    </source>
</evidence>
<dbReference type="AlphaFoldDB" id="Q8W909"/>
<geneLocation type="mitochondrion" evidence="15"/>
<evidence type="ECO:0000256" key="2">
    <source>
        <dbReference type="ARBA" id="ARBA00008892"/>
    </source>
</evidence>
<evidence type="ECO:0000256" key="9">
    <source>
        <dbReference type="ARBA" id="ARBA00023128"/>
    </source>
</evidence>
<proteinExistence type="inferred from homology"/>
<keyword evidence="6 11" id="KW-0375">Hydrogen ion transport</keyword>
<organism evidence="15">
    <name type="scientific">Astropyga radiata</name>
    <name type="common">Radiant sea urchin</name>
    <dbReference type="NCBI Taxonomy" id="145534"/>
    <lineage>
        <taxon>Eukaryota</taxon>
        <taxon>Metazoa</taxon>
        <taxon>Echinodermata</taxon>
        <taxon>Eleutherozoa</taxon>
        <taxon>Echinozoa</taxon>
        <taxon>Echinoidea</taxon>
        <taxon>Euechinoidea</taxon>
        <taxon>Acroechinoidea</taxon>
        <taxon>Diadematoida</taxon>
        <taxon>Diadematidae</taxon>
        <taxon>Astropyga</taxon>
    </lineage>
</organism>
<evidence type="ECO:0000256" key="1">
    <source>
        <dbReference type="ARBA" id="ARBA00004304"/>
    </source>
</evidence>
<dbReference type="Pfam" id="PF00895">
    <property type="entry name" value="ATP-synt_8"/>
    <property type="match status" value="1"/>
</dbReference>
<evidence type="ECO:0000256" key="12">
    <source>
        <dbReference type="SAM" id="MobiDB-lite"/>
    </source>
</evidence>
<evidence type="ECO:0000256" key="10">
    <source>
        <dbReference type="ARBA" id="ARBA00023136"/>
    </source>
</evidence>
<keyword evidence="4 11" id="KW-0138">CF(0)</keyword>
<dbReference type="GO" id="GO:0031966">
    <property type="term" value="C:mitochondrial membrane"/>
    <property type="evidence" value="ECO:0007669"/>
    <property type="project" value="UniProtKB-SubCell"/>
</dbReference>
<comment type="subcellular location">
    <subcellularLocation>
        <location evidence="1 11">Mitochondrion membrane</location>
        <topology evidence="1 11">Single-pass membrane protein</topology>
    </subcellularLocation>
</comment>
<keyword evidence="7 13" id="KW-1133">Transmembrane helix</keyword>
<evidence type="ECO:0000256" key="5">
    <source>
        <dbReference type="ARBA" id="ARBA00022692"/>
    </source>
</evidence>
<evidence type="ECO:0000256" key="6">
    <source>
        <dbReference type="ARBA" id="ARBA00022781"/>
    </source>
</evidence>
<name>Q8W909_ASTRA</name>
<dbReference type="EMBL" id="AY013237">
    <property type="protein sequence ID" value="AAG47335.1"/>
    <property type="molecule type" value="Genomic_DNA"/>
</dbReference>
<evidence type="ECO:0000256" key="4">
    <source>
        <dbReference type="ARBA" id="ARBA00022547"/>
    </source>
</evidence>
<dbReference type="GO" id="GO:0015078">
    <property type="term" value="F:proton transmembrane transporter activity"/>
    <property type="evidence" value="ECO:0007669"/>
    <property type="project" value="InterPro"/>
</dbReference>
<keyword evidence="3 11" id="KW-0813">Transport</keyword>
<reference evidence="15" key="1">
    <citation type="journal article" date="2001" name="Evolution">
        <title>Population structure and speciation in tropical seas: global phylogeography of the sea urchin Diadema.</title>
        <authorList>
            <person name="Lessios H.A."/>
            <person name="Kessing B.D."/>
            <person name="Pearse J.S."/>
        </authorList>
    </citation>
    <scope>NUCLEOTIDE SEQUENCE</scope>
    <source>
        <strain evidence="14">ARPNG1</strain>
        <strain evidence="15">ARPNG2</strain>
    </source>
</reference>
<dbReference type="EMBL" id="AY013238">
    <property type="protein sequence ID" value="AAG47337.1"/>
    <property type="molecule type" value="Genomic_DNA"/>
</dbReference>
<protein>
    <recommendedName>
        <fullName evidence="11">ATP synthase complex subunit 8</fullName>
    </recommendedName>
</protein>